<gene>
    <name evidence="2" type="ORF">BaRGS_00004523</name>
</gene>
<accession>A0ABD0LYZ2</accession>
<name>A0ABD0LYZ2_9CAEN</name>
<evidence type="ECO:0000313" key="3">
    <source>
        <dbReference type="Proteomes" id="UP001519460"/>
    </source>
</evidence>
<proteinExistence type="predicted"/>
<protein>
    <submittedName>
        <fullName evidence="2">Uncharacterized protein</fullName>
    </submittedName>
</protein>
<evidence type="ECO:0000313" key="2">
    <source>
        <dbReference type="EMBL" id="KAK7504219.1"/>
    </source>
</evidence>
<dbReference type="AlphaFoldDB" id="A0ABD0LYZ2"/>
<keyword evidence="3" id="KW-1185">Reference proteome</keyword>
<dbReference type="EMBL" id="JACVVK020000016">
    <property type="protein sequence ID" value="KAK7504219.1"/>
    <property type="molecule type" value="Genomic_DNA"/>
</dbReference>
<feature type="transmembrane region" description="Helical" evidence="1">
    <location>
        <begin position="85"/>
        <end position="106"/>
    </location>
</feature>
<sequence>MPPWVQWPSIGISPIRGGNYSLPITDCTPHPQQAKEGRASRPFSAMPNPPFDLLAHRQREITLAGGSNSCCTGKLPLLRYEWLSANFGCIWVVHSLTVLGLCWAVWNRNLVSTRQSLRQFSTGSARPISTQRCLVWQLTWRFHLADDGREATSVT</sequence>
<dbReference type="Proteomes" id="UP001519460">
    <property type="component" value="Unassembled WGS sequence"/>
</dbReference>
<keyword evidence="1" id="KW-0472">Membrane</keyword>
<keyword evidence="1" id="KW-0812">Transmembrane</keyword>
<evidence type="ECO:0000256" key="1">
    <source>
        <dbReference type="SAM" id="Phobius"/>
    </source>
</evidence>
<keyword evidence="1" id="KW-1133">Transmembrane helix</keyword>
<reference evidence="2 3" key="1">
    <citation type="journal article" date="2023" name="Sci. Data">
        <title>Genome assembly of the Korean intertidal mud-creeper Batillaria attramentaria.</title>
        <authorList>
            <person name="Patra A.K."/>
            <person name="Ho P.T."/>
            <person name="Jun S."/>
            <person name="Lee S.J."/>
            <person name="Kim Y."/>
            <person name="Won Y.J."/>
        </authorList>
    </citation>
    <scope>NUCLEOTIDE SEQUENCE [LARGE SCALE GENOMIC DNA]</scope>
    <source>
        <strain evidence="2">Wonlab-2016</strain>
    </source>
</reference>
<organism evidence="2 3">
    <name type="scientific">Batillaria attramentaria</name>
    <dbReference type="NCBI Taxonomy" id="370345"/>
    <lineage>
        <taxon>Eukaryota</taxon>
        <taxon>Metazoa</taxon>
        <taxon>Spiralia</taxon>
        <taxon>Lophotrochozoa</taxon>
        <taxon>Mollusca</taxon>
        <taxon>Gastropoda</taxon>
        <taxon>Caenogastropoda</taxon>
        <taxon>Sorbeoconcha</taxon>
        <taxon>Cerithioidea</taxon>
        <taxon>Batillariidae</taxon>
        <taxon>Batillaria</taxon>
    </lineage>
</organism>
<comment type="caution">
    <text evidence="2">The sequence shown here is derived from an EMBL/GenBank/DDBJ whole genome shotgun (WGS) entry which is preliminary data.</text>
</comment>